<dbReference type="EMBL" id="CP014243">
    <property type="protein sequence ID" value="AMD19558.1"/>
    <property type="molecule type" value="Genomic_DNA"/>
</dbReference>
<dbReference type="GeneID" id="28722761"/>
<sequence>MDIDSLINLEELNYKAGYENGRQEGLLHNLVEGKQFGLQVGFQRYVMLGQIKGICTAIASIVSEASIKKNINTVLEMIEQTPMDNEPQNVEVYEASLVKIRNKFRLILMLVNRNWKKEDNNGISFESVESLYKIVSGQLKAAHVNTEDHSNLILQDNDDW</sequence>
<comment type="similarity">
    <text evidence="1">Belongs to the LTO1 family.</text>
</comment>
<protein>
    <submittedName>
        <fullName evidence="3">HCL593Cp</fullName>
    </submittedName>
</protein>
<dbReference type="RefSeq" id="XP_017986554.1">
    <property type="nucleotide sequence ID" value="XM_018131558.1"/>
</dbReference>
<gene>
    <name evidence="3" type="ORF">AW171_hschr31396</name>
</gene>
<dbReference type="PANTHER" id="PTHR28532">
    <property type="entry name" value="GEO13458P1"/>
    <property type="match status" value="1"/>
</dbReference>
<evidence type="ECO:0000256" key="1">
    <source>
        <dbReference type="ARBA" id="ARBA00038090"/>
    </source>
</evidence>
<dbReference type="OrthoDB" id="48036at2759"/>
<dbReference type="Pfam" id="PF09811">
    <property type="entry name" value="Yae1_N"/>
    <property type="match status" value="1"/>
</dbReference>
<accession>A0A109UXW8</accession>
<dbReference type="InterPro" id="IPR052436">
    <property type="entry name" value="LTO1_adapter"/>
</dbReference>
<keyword evidence="4" id="KW-1185">Reference proteome</keyword>
<evidence type="ECO:0000259" key="2">
    <source>
        <dbReference type="Pfam" id="PF09811"/>
    </source>
</evidence>
<dbReference type="PANTHER" id="PTHR28532:SF1">
    <property type="entry name" value="ORAL CANCER OVEREXPRESSED 1"/>
    <property type="match status" value="1"/>
</dbReference>
<evidence type="ECO:0000313" key="3">
    <source>
        <dbReference type="EMBL" id="AMD19558.1"/>
    </source>
</evidence>
<proteinExistence type="inferred from homology"/>
<reference evidence="3 4" key="1">
    <citation type="submission" date="2016-01" db="EMBL/GenBank/DDBJ databases">
        <title>Genome sequence of the yeast Holleya sinecauda.</title>
        <authorList>
            <person name="Dietrich F.S."/>
        </authorList>
    </citation>
    <scope>NUCLEOTIDE SEQUENCE [LARGE SCALE GENOMIC DNA]</scope>
    <source>
        <strain evidence="3 4">ATCC 58844</strain>
    </source>
</reference>
<feature type="domain" description="Essential protein Yae1 N-terminal" evidence="2">
    <location>
        <begin position="17"/>
        <end position="55"/>
    </location>
</feature>
<evidence type="ECO:0000313" key="4">
    <source>
        <dbReference type="Proteomes" id="UP000243052"/>
    </source>
</evidence>
<dbReference type="STRING" id="45286.A0A109UXW8"/>
<organism evidence="3 4">
    <name type="scientific">Eremothecium sinecaudum</name>
    <dbReference type="NCBI Taxonomy" id="45286"/>
    <lineage>
        <taxon>Eukaryota</taxon>
        <taxon>Fungi</taxon>
        <taxon>Dikarya</taxon>
        <taxon>Ascomycota</taxon>
        <taxon>Saccharomycotina</taxon>
        <taxon>Saccharomycetes</taxon>
        <taxon>Saccharomycetales</taxon>
        <taxon>Saccharomycetaceae</taxon>
        <taxon>Eremothecium</taxon>
    </lineage>
</organism>
<name>A0A109UXW8_9SACH</name>
<dbReference type="InterPro" id="IPR019191">
    <property type="entry name" value="Essential_protein_Yae1_N"/>
</dbReference>
<dbReference type="Proteomes" id="UP000243052">
    <property type="component" value="Chromosome iii"/>
</dbReference>
<dbReference type="AlphaFoldDB" id="A0A109UXW8"/>